<keyword evidence="1" id="KW-0812">Transmembrane</keyword>
<sequence length="81" mass="9020">DTAFKVMCHQYIRPPILMTIIVIVIRTTSDEKISKPINKKVTTNIASNEIPILCNVSGHILHLSMLVMFAATTRAVLIDSK</sequence>
<evidence type="ECO:0000313" key="3">
    <source>
        <dbReference type="Proteomes" id="UP000075809"/>
    </source>
</evidence>
<proteinExistence type="predicted"/>
<feature type="transmembrane region" description="Helical" evidence="1">
    <location>
        <begin position="50"/>
        <end position="71"/>
    </location>
</feature>
<gene>
    <name evidence="2" type="ORF">ALC60_14835</name>
</gene>
<accession>A0A151WEG6</accession>
<name>A0A151WEG6_9HYME</name>
<evidence type="ECO:0000313" key="2">
    <source>
        <dbReference type="EMBL" id="KYQ46171.1"/>
    </source>
</evidence>
<evidence type="ECO:0000256" key="1">
    <source>
        <dbReference type="SAM" id="Phobius"/>
    </source>
</evidence>
<dbReference type="AlphaFoldDB" id="A0A151WEG6"/>
<keyword evidence="1" id="KW-0472">Membrane</keyword>
<organism evidence="2 3">
    <name type="scientific">Mycetomoellerius zeteki</name>
    <dbReference type="NCBI Taxonomy" id="64791"/>
    <lineage>
        <taxon>Eukaryota</taxon>
        <taxon>Metazoa</taxon>
        <taxon>Ecdysozoa</taxon>
        <taxon>Arthropoda</taxon>
        <taxon>Hexapoda</taxon>
        <taxon>Insecta</taxon>
        <taxon>Pterygota</taxon>
        <taxon>Neoptera</taxon>
        <taxon>Endopterygota</taxon>
        <taxon>Hymenoptera</taxon>
        <taxon>Apocrita</taxon>
        <taxon>Aculeata</taxon>
        <taxon>Formicoidea</taxon>
        <taxon>Formicidae</taxon>
        <taxon>Myrmicinae</taxon>
        <taxon>Mycetomoellerius</taxon>
    </lineage>
</organism>
<keyword evidence="3" id="KW-1185">Reference proteome</keyword>
<dbReference type="Proteomes" id="UP000075809">
    <property type="component" value="Unassembled WGS sequence"/>
</dbReference>
<reference evidence="2 3" key="1">
    <citation type="submission" date="2015-09" db="EMBL/GenBank/DDBJ databases">
        <title>Trachymyrmex zeteki WGS genome.</title>
        <authorList>
            <person name="Nygaard S."/>
            <person name="Hu H."/>
            <person name="Boomsma J."/>
            <person name="Zhang G."/>
        </authorList>
    </citation>
    <scope>NUCLEOTIDE SEQUENCE [LARGE SCALE GENOMIC DNA]</scope>
    <source>
        <strain evidence="2">Tzet28-1</strain>
        <tissue evidence="2">Whole body</tissue>
    </source>
</reference>
<dbReference type="EMBL" id="KQ983247">
    <property type="protein sequence ID" value="KYQ46171.1"/>
    <property type="molecule type" value="Genomic_DNA"/>
</dbReference>
<feature type="non-terminal residue" evidence="2">
    <location>
        <position position="1"/>
    </location>
</feature>
<protein>
    <submittedName>
        <fullName evidence="2">Uncharacterized protein</fullName>
    </submittedName>
</protein>
<feature type="transmembrane region" description="Helical" evidence="1">
    <location>
        <begin position="12"/>
        <end position="29"/>
    </location>
</feature>
<keyword evidence="1" id="KW-1133">Transmembrane helix</keyword>